<evidence type="ECO:0000256" key="1">
    <source>
        <dbReference type="ARBA" id="ARBA00011073"/>
    </source>
</evidence>
<evidence type="ECO:0000259" key="8">
    <source>
        <dbReference type="PROSITE" id="PS50093"/>
    </source>
</evidence>
<keyword evidence="3 6" id="KW-0378">Hydrolase</keyword>
<dbReference type="EMBL" id="JACXWD010000004">
    <property type="protein sequence ID" value="MBD3866969.1"/>
    <property type="molecule type" value="Genomic_DNA"/>
</dbReference>
<proteinExistence type="inferred from homology"/>
<dbReference type="InterPro" id="IPR051048">
    <property type="entry name" value="Peptidase_S8/S53_subtilisin"/>
</dbReference>
<dbReference type="Pfam" id="PF22148">
    <property type="entry name" value="Fervidolysin_NPro-like"/>
    <property type="match status" value="1"/>
</dbReference>
<comment type="similarity">
    <text evidence="1 6">Belongs to the peptidase S8 family.</text>
</comment>
<feature type="chain" id="PRO_5035181761" evidence="7">
    <location>
        <begin position="26"/>
        <end position="538"/>
    </location>
</feature>
<dbReference type="SUPFAM" id="SSF52743">
    <property type="entry name" value="Subtilisin-like"/>
    <property type="match status" value="1"/>
</dbReference>
<dbReference type="InterPro" id="IPR034204">
    <property type="entry name" value="PfSUB1-like_cat_dom"/>
</dbReference>
<keyword evidence="7" id="KW-0732">Signal</keyword>
<dbReference type="PROSITE" id="PS50093">
    <property type="entry name" value="PKD"/>
    <property type="match status" value="1"/>
</dbReference>
<evidence type="ECO:0000256" key="5">
    <source>
        <dbReference type="PIRSR" id="PIRSR615500-1"/>
    </source>
</evidence>
<dbReference type="InterPro" id="IPR000601">
    <property type="entry name" value="PKD_dom"/>
</dbReference>
<dbReference type="CDD" id="cd07473">
    <property type="entry name" value="Peptidases_S8_Subtilisin_like"/>
    <property type="match status" value="1"/>
</dbReference>
<gene>
    <name evidence="9" type="ORF">IFK94_02500</name>
</gene>
<feature type="active site" description="Charge relay system" evidence="5 6">
    <location>
        <position position="156"/>
    </location>
</feature>
<evidence type="ECO:0000313" key="9">
    <source>
        <dbReference type="EMBL" id="MBD3866969.1"/>
    </source>
</evidence>
<dbReference type="PROSITE" id="PS00138">
    <property type="entry name" value="SUBTILASE_SER"/>
    <property type="match status" value="1"/>
</dbReference>
<dbReference type="PROSITE" id="PS51892">
    <property type="entry name" value="SUBTILASE"/>
    <property type="match status" value="1"/>
</dbReference>
<name>A0A8J6XYZ3_9BACT</name>
<sequence>MKSKGWRIFLLAVIAVASFTQLSAAALEPGTYVPGRVLVKFNGSVDADARLAIHGRVGTRIAQRFRLDADLQMVTFPEELDLGPILDFYQSLPEVRYAEPDFIYHTQVIPGDARFGELWGMHNTGQSGGAFDADIDGPEGWDVNTDAAQIIIGSIDTGIDVNHEDLAGNIWVNADEIPGNGVDDDSNGYIDDVNGYDFYNGDSNPYDDHSHGTHTMGTSAARGDNGIGVAGAAWSARIMALKVCSAGGSCNVSAAIAATDYATENGARLTSNSWGGGGFGQAMKDAIDRADAAGVLYIAAAGNNGSNNDASAFYPASYASPNIISVASIDRFGGKSSFSNYGATSVDLGAPGSSILSTTPGNGYSTFSGTSMACPHVTGVVANIMGFNPNLAHTEYKDIVMASVVPSDAMAGRTLTGGVLNLRNALDQTPPVIIPPGNNPPVADPGGPYKGRAFKAITFDGSGSFDPDAAELSDYVSTYVWDFGDGSVVSTSTPTTTHIYGAGNNDYVVTLTVKDRYRISGDPVTTTCRIRGGGRKAK</sequence>
<dbReference type="Gene3D" id="3.40.50.200">
    <property type="entry name" value="Peptidase S8/S53 domain"/>
    <property type="match status" value="1"/>
</dbReference>
<evidence type="ECO:0000256" key="7">
    <source>
        <dbReference type="SAM" id="SignalP"/>
    </source>
</evidence>
<dbReference type="InterPro" id="IPR023828">
    <property type="entry name" value="Peptidase_S8_Ser-AS"/>
</dbReference>
<dbReference type="AlphaFoldDB" id="A0A8J6XYZ3"/>
<dbReference type="PRINTS" id="PR00723">
    <property type="entry name" value="SUBTILISIN"/>
</dbReference>
<protein>
    <submittedName>
        <fullName evidence="9">S8 family serine peptidase</fullName>
    </submittedName>
</protein>
<dbReference type="CDD" id="cd00146">
    <property type="entry name" value="PKD"/>
    <property type="match status" value="1"/>
</dbReference>
<dbReference type="Pfam" id="PF00082">
    <property type="entry name" value="Peptidase_S8"/>
    <property type="match status" value="1"/>
</dbReference>
<evidence type="ECO:0000256" key="2">
    <source>
        <dbReference type="ARBA" id="ARBA00022670"/>
    </source>
</evidence>
<accession>A0A8J6XYZ3</accession>
<dbReference type="InterPro" id="IPR013783">
    <property type="entry name" value="Ig-like_fold"/>
</dbReference>
<dbReference type="Pfam" id="PF18911">
    <property type="entry name" value="PKD_4"/>
    <property type="match status" value="1"/>
</dbReference>
<dbReference type="InterPro" id="IPR015500">
    <property type="entry name" value="Peptidase_S8_subtilisin-rel"/>
</dbReference>
<evidence type="ECO:0000256" key="6">
    <source>
        <dbReference type="PROSITE-ProRule" id="PRU01240"/>
    </source>
</evidence>
<feature type="domain" description="PKD" evidence="8">
    <location>
        <begin position="440"/>
        <end position="500"/>
    </location>
</feature>
<dbReference type="PANTHER" id="PTHR43399">
    <property type="entry name" value="SUBTILISIN-RELATED"/>
    <property type="match status" value="1"/>
</dbReference>
<evidence type="ECO:0000256" key="4">
    <source>
        <dbReference type="ARBA" id="ARBA00022825"/>
    </source>
</evidence>
<keyword evidence="4 6" id="KW-0720">Serine protease</keyword>
<dbReference type="GO" id="GO:0006508">
    <property type="term" value="P:proteolysis"/>
    <property type="evidence" value="ECO:0007669"/>
    <property type="project" value="UniProtKB-KW"/>
</dbReference>
<dbReference type="PANTHER" id="PTHR43399:SF4">
    <property type="entry name" value="CELL WALL-ASSOCIATED PROTEASE"/>
    <property type="match status" value="1"/>
</dbReference>
<dbReference type="InterPro" id="IPR035986">
    <property type="entry name" value="PKD_dom_sf"/>
</dbReference>
<dbReference type="GO" id="GO:0004252">
    <property type="term" value="F:serine-type endopeptidase activity"/>
    <property type="evidence" value="ECO:0007669"/>
    <property type="project" value="UniProtKB-UniRule"/>
</dbReference>
<feature type="active site" description="Charge relay system" evidence="5 6">
    <location>
        <position position="211"/>
    </location>
</feature>
<comment type="caution">
    <text evidence="9">The sequence shown here is derived from an EMBL/GenBank/DDBJ whole genome shotgun (WGS) entry which is preliminary data.</text>
</comment>
<feature type="active site" description="Charge relay system" evidence="5 6">
    <location>
        <position position="371"/>
    </location>
</feature>
<evidence type="ECO:0000313" key="10">
    <source>
        <dbReference type="Proteomes" id="UP000648239"/>
    </source>
</evidence>
<dbReference type="Proteomes" id="UP000648239">
    <property type="component" value="Unassembled WGS sequence"/>
</dbReference>
<organism evidence="9 10">
    <name type="scientific">Candidatus Polarisedimenticola svalbardensis</name>
    <dbReference type="NCBI Taxonomy" id="2886004"/>
    <lineage>
        <taxon>Bacteria</taxon>
        <taxon>Pseudomonadati</taxon>
        <taxon>Acidobacteriota</taxon>
        <taxon>Candidatus Polarisedimenticolia</taxon>
        <taxon>Candidatus Polarisedimenticolales</taxon>
        <taxon>Candidatus Polarisedimenticolaceae</taxon>
        <taxon>Candidatus Polarisedimenticola</taxon>
    </lineage>
</organism>
<dbReference type="Gene3D" id="2.60.40.10">
    <property type="entry name" value="Immunoglobulins"/>
    <property type="match status" value="1"/>
</dbReference>
<reference evidence="9 10" key="1">
    <citation type="submission" date="2020-08" db="EMBL/GenBank/DDBJ databases">
        <title>Acidobacteriota in marine sediments use diverse sulfur dissimilation pathways.</title>
        <authorList>
            <person name="Wasmund K."/>
        </authorList>
    </citation>
    <scope>NUCLEOTIDE SEQUENCE [LARGE SCALE GENOMIC DNA]</scope>
    <source>
        <strain evidence="9">MAG AM4</strain>
    </source>
</reference>
<dbReference type="InterPro" id="IPR036852">
    <property type="entry name" value="Peptidase_S8/S53_dom_sf"/>
</dbReference>
<feature type="signal peptide" evidence="7">
    <location>
        <begin position="1"/>
        <end position="25"/>
    </location>
</feature>
<evidence type="ECO:0000256" key="3">
    <source>
        <dbReference type="ARBA" id="ARBA00022801"/>
    </source>
</evidence>
<dbReference type="SUPFAM" id="SSF49299">
    <property type="entry name" value="PKD domain"/>
    <property type="match status" value="1"/>
</dbReference>
<dbReference type="InterPro" id="IPR000209">
    <property type="entry name" value="Peptidase_S8/S53_dom"/>
</dbReference>
<keyword evidence="2 6" id="KW-0645">Protease</keyword>
<dbReference type="InterPro" id="IPR054399">
    <property type="entry name" value="Fervidolysin-like_N_prodom"/>
</dbReference>